<organism evidence="2 3">
    <name type="scientific">Kineococcus rhizosphaerae</name>
    <dbReference type="NCBI Taxonomy" id="559628"/>
    <lineage>
        <taxon>Bacteria</taxon>
        <taxon>Bacillati</taxon>
        <taxon>Actinomycetota</taxon>
        <taxon>Actinomycetes</taxon>
        <taxon>Kineosporiales</taxon>
        <taxon>Kineosporiaceae</taxon>
        <taxon>Kineococcus</taxon>
    </lineage>
</organism>
<accession>A0A2T0QX35</accession>
<name>A0A2T0QX35_9ACTN</name>
<evidence type="ECO:0000256" key="1">
    <source>
        <dbReference type="SAM" id="MobiDB-lite"/>
    </source>
</evidence>
<sequence>MACVVDFPSAAAVQITGEATDETVAGIEPLSELSAQFPDLHRVGSGLSPLRRAGRADGDNHPAPHPTTSTLNPSERKHR</sequence>
<keyword evidence="3" id="KW-1185">Reference proteome</keyword>
<comment type="caution">
    <text evidence="2">The sequence shown here is derived from an EMBL/GenBank/DDBJ whole genome shotgun (WGS) entry which is preliminary data.</text>
</comment>
<feature type="region of interest" description="Disordered" evidence="1">
    <location>
        <begin position="42"/>
        <end position="79"/>
    </location>
</feature>
<evidence type="ECO:0000313" key="3">
    <source>
        <dbReference type="Proteomes" id="UP000238083"/>
    </source>
</evidence>
<proteinExistence type="predicted"/>
<dbReference type="RefSeq" id="WP_106215400.1">
    <property type="nucleotide sequence ID" value="NZ_PVZF01000018.1"/>
</dbReference>
<reference evidence="2 3" key="1">
    <citation type="submission" date="2018-03" db="EMBL/GenBank/DDBJ databases">
        <title>Genomic Encyclopedia of Archaeal and Bacterial Type Strains, Phase II (KMG-II): from individual species to whole genera.</title>
        <authorList>
            <person name="Goeker M."/>
        </authorList>
    </citation>
    <scope>NUCLEOTIDE SEQUENCE [LARGE SCALE GENOMIC DNA]</scope>
    <source>
        <strain evidence="2 3">DSM 19711</strain>
    </source>
</reference>
<dbReference type="Proteomes" id="UP000238083">
    <property type="component" value="Unassembled WGS sequence"/>
</dbReference>
<dbReference type="EMBL" id="PVZF01000018">
    <property type="protein sequence ID" value="PRY10061.1"/>
    <property type="molecule type" value="Genomic_DNA"/>
</dbReference>
<gene>
    <name evidence="2" type="ORF">CLV37_11831</name>
</gene>
<dbReference type="AlphaFoldDB" id="A0A2T0QX35"/>
<evidence type="ECO:0000313" key="2">
    <source>
        <dbReference type="EMBL" id="PRY10061.1"/>
    </source>
</evidence>
<protein>
    <submittedName>
        <fullName evidence="2">Uncharacterized protein</fullName>
    </submittedName>
</protein>